<reference evidence="2" key="1">
    <citation type="journal article" date="2014" name="Int. J. Syst. Evol. Microbiol.">
        <title>Complete genome sequence of Corynebacterium casei LMG S-19264T (=DSM 44701T), isolated from a smear-ripened cheese.</title>
        <authorList>
            <consortium name="US DOE Joint Genome Institute (JGI-PGF)"/>
            <person name="Walter F."/>
            <person name="Albersmeier A."/>
            <person name="Kalinowski J."/>
            <person name="Ruckert C."/>
        </authorList>
    </citation>
    <scope>NUCLEOTIDE SEQUENCE</scope>
    <source>
        <strain evidence="2">KCTC 23310</strain>
    </source>
</reference>
<evidence type="ECO:0000256" key="1">
    <source>
        <dbReference type="SAM" id="Phobius"/>
    </source>
</evidence>
<feature type="transmembrane region" description="Helical" evidence="1">
    <location>
        <begin position="71"/>
        <end position="93"/>
    </location>
</feature>
<comment type="caution">
    <text evidence="2">The sequence shown here is derived from an EMBL/GenBank/DDBJ whole genome shotgun (WGS) entry which is preliminary data.</text>
</comment>
<keyword evidence="1" id="KW-0812">Transmembrane</keyword>
<proteinExistence type="predicted"/>
<keyword evidence="1" id="KW-1133">Transmembrane helix</keyword>
<keyword evidence="3" id="KW-1185">Reference proteome</keyword>
<dbReference type="RefSeq" id="WP_189411403.1">
    <property type="nucleotide sequence ID" value="NZ_BMYJ01000005.1"/>
</dbReference>
<organism evidence="2 3">
    <name type="scientific">Neogemmobacter tilapiae</name>
    <dbReference type="NCBI Taxonomy" id="875041"/>
    <lineage>
        <taxon>Bacteria</taxon>
        <taxon>Pseudomonadati</taxon>
        <taxon>Pseudomonadota</taxon>
        <taxon>Alphaproteobacteria</taxon>
        <taxon>Rhodobacterales</taxon>
        <taxon>Paracoccaceae</taxon>
        <taxon>Neogemmobacter</taxon>
    </lineage>
</organism>
<accession>A0A918TQ07</accession>
<sequence>MTVSADWRDYLDPDENLLWTGRPAQGMRYTRKRIGASFVGLFVLGFSLFWTAGASAGLWMGEWRNTDTVMFWFFILFPIFGLPFVGLGLYATVGHFFHDRNTRAKTLYALTNRRALILVAGRKVSVKSWPIRPETVIDYEPGPEANIYVATETHTDSEGDKSHTRVGFDLITEGEKVYRLIRQIQTGAVAEGKP</sequence>
<reference evidence="2" key="2">
    <citation type="submission" date="2020-09" db="EMBL/GenBank/DDBJ databases">
        <authorList>
            <person name="Sun Q."/>
            <person name="Kim S."/>
        </authorList>
    </citation>
    <scope>NUCLEOTIDE SEQUENCE</scope>
    <source>
        <strain evidence="2">KCTC 23310</strain>
    </source>
</reference>
<dbReference type="AlphaFoldDB" id="A0A918TQ07"/>
<name>A0A918TQ07_9RHOB</name>
<dbReference type="Proteomes" id="UP000638981">
    <property type="component" value="Unassembled WGS sequence"/>
</dbReference>
<evidence type="ECO:0000313" key="2">
    <source>
        <dbReference type="EMBL" id="GHC55857.1"/>
    </source>
</evidence>
<gene>
    <name evidence="2" type="ORF">GCM10007315_18820</name>
</gene>
<dbReference type="EMBL" id="BMYJ01000005">
    <property type="protein sequence ID" value="GHC55857.1"/>
    <property type="molecule type" value="Genomic_DNA"/>
</dbReference>
<keyword evidence="1" id="KW-0472">Membrane</keyword>
<evidence type="ECO:0000313" key="3">
    <source>
        <dbReference type="Proteomes" id="UP000638981"/>
    </source>
</evidence>
<protein>
    <recommendedName>
        <fullName evidence="4">Aspartate carbamoyltransferase catalytic subunit</fullName>
    </recommendedName>
</protein>
<feature type="transmembrane region" description="Helical" evidence="1">
    <location>
        <begin position="34"/>
        <end position="59"/>
    </location>
</feature>
<evidence type="ECO:0008006" key="4">
    <source>
        <dbReference type="Google" id="ProtNLM"/>
    </source>
</evidence>